<organism evidence="2 3">
    <name type="scientific">Pedobacter hartonius</name>
    <dbReference type="NCBI Taxonomy" id="425514"/>
    <lineage>
        <taxon>Bacteria</taxon>
        <taxon>Pseudomonadati</taxon>
        <taxon>Bacteroidota</taxon>
        <taxon>Sphingobacteriia</taxon>
        <taxon>Sphingobacteriales</taxon>
        <taxon>Sphingobacteriaceae</taxon>
        <taxon>Pedobacter</taxon>
    </lineage>
</organism>
<name>A0A1H3Z1Q9_9SPHI</name>
<feature type="transmembrane region" description="Helical" evidence="1">
    <location>
        <begin position="12"/>
        <end position="32"/>
    </location>
</feature>
<dbReference type="STRING" id="425514.SAMN05443550_102210"/>
<dbReference type="Proteomes" id="UP000198850">
    <property type="component" value="Unassembled WGS sequence"/>
</dbReference>
<keyword evidence="1" id="KW-0472">Membrane</keyword>
<dbReference type="EMBL" id="FNRA01000002">
    <property type="protein sequence ID" value="SEA17783.1"/>
    <property type="molecule type" value="Genomic_DNA"/>
</dbReference>
<keyword evidence="1" id="KW-1133">Transmembrane helix</keyword>
<keyword evidence="1" id="KW-0812">Transmembrane</keyword>
<evidence type="ECO:0000313" key="2">
    <source>
        <dbReference type="EMBL" id="SEA17783.1"/>
    </source>
</evidence>
<evidence type="ECO:0000256" key="1">
    <source>
        <dbReference type="SAM" id="Phobius"/>
    </source>
</evidence>
<dbReference type="AlphaFoldDB" id="A0A1H3Z1Q9"/>
<sequence>MMEKLDGITVVLIIPFLLFVAFIIGAIVRGLLVKDNYKIGLSSITGNVIIGIVAIMILKAVAG</sequence>
<reference evidence="2 3" key="1">
    <citation type="submission" date="2016-10" db="EMBL/GenBank/DDBJ databases">
        <authorList>
            <person name="de Groot N.N."/>
        </authorList>
    </citation>
    <scope>NUCLEOTIDE SEQUENCE [LARGE SCALE GENOMIC DNA]</scope>
    <source>
        <strain evidence="2 3">DSM 19033</strain>
    </source>
</reference>
<accession>A0A1H3Z1Q9</accession>
<dbReference type="RefSeq" id="WP_090555372.1">
    <property type="nucleotide sequence ID" value="NZ_FNRA01000002.1"/>
</dbReference>
<feature type="transmembrane region" description="Helical" evidence="1">
    <location>
        <begin position="44"/>
        <end position="62"/>
    </location>
</feature>
<protein>
    <submittedName>
        <fullName evidence="2">Uncharacterized protein</fullName>
    </submittedName>
</protein>
<evidence type="ECO:0000313" key="3">
    <source>
        <dbReference type="Proteomes" id="UP000198850"/>
    </source>
</evidence>
<proteinExistence type="predicted"/>
<keyword evidence="3" id="KW-1185">Reference proteome</keyword>
<gene>
    <name evidence="2" type="ORF">SAMN05443550_102210</name>
</gene>